<dbReference type="GO" id="GO:0000049">
    <property type="term" value="F:tRNA binding"/>
    <property type="evidence" value="ECO:0007669"/>
    <property type="project" value="UniProtKB-KW"/>
</dbReference>
<feature type="domain" description="tRNA-specific 2-thiouridylase MnmA-like C-terminal" evidence="11">
    <location>
        <begin position="289"/>
        <end position="369"/>
    </location>
</feature>
<comment type="similarity">
    <text evidence="10">Belongs to the MnmA/TRMU family.</text>
</comment>
<dbReference type="FunFam" id="3.40.50.620:FF:000115">
    <property type="entry name" value="tRNA-specific 2-thiouridylase MnmA"/>
    <property type="match status" value="1"/>
</dbReference>
<organism evidence="13 14">
    <name type="scientific">Candidatus Kerfeldbacteria bacterium RIFCSPHIGHO2_02_FULL_42_14</name>
    <dbReference type="NCBI Taxonomy" id="1798540"/>
    <lineage>
        <taxon>Bacteria</taxon>
        <taxon>Candidatus Kerfeldiibacteriota</taxon>
    </lineage>
</organism>
<feature type="region of interest" description="Interaction with tRNA" evidence="10">
    <location>
        <begin position="316"/>
        <end position="317"/>
    </location>
</feature>
<evidence type="ECO:0000256" key="8">
    <source>
        <dbReference type="ARBA" id="ARBA00023157"/>
    </source>
</evidence>
<evidence type="ECO:0000256" key="5">
    <source>
        <dbReference type="ARBA" id="ARBA00022741"/>
    </source>
</evidence>
<feature type="site" description="Interaction with tRNA" evidence="10">
    <location>
        <position position="138"/>
    </location>
</feature>
<keyword evidence="4 10" id="KW-0819">tRNA processing</keyword>
<reference evidence="13 14" key="1">
    <citation type="journal article" date="2016" name="Nat. Commun.">
        <title>Thousands of microbial genomes shed light on interconnected biogeochemical processes in an aquifer system.</title>
        <authorList>
            <person name="Anantharaman K."/>
            <person name="Brown C.T."/>
            <person name="Hug L.A."/>
            <person name="Sharon I."/>
            <person name="Castelle C.J."/>
            <person name="Probst A.J."/>
            <person name="Thomas B.C."/>
            <person name="Singh A."/>
            <person name="Wilkins M.J."/>
            <person name="Karaoz U."/>
            <person name="Brodie E.L."/>
            <person name="Williams K.H."/>
            <person name="Hubbard S.S."/>
            <person name="Banfield J.F."/>
        </authorList>
    </citation>
    <scope>NUCLEOTIDE SEQUENCE [LARGE SCALE GENOMIC DNA]</scope>
</reference>
<dbReference type="PANTHER" id="PTHR11933:SF5">
    <property type="entry name" value="MITOCHONDRIAL TRNA-SPECIFIC 2-THIOURIDYLASE 1"/>
    <property type="match status" value="1"/>
</dbReference>
<feature type="active site" description="Nucleophile" evidence="10">
    <location>
        <position position="113"/>
    </location>
</feature>
<dbReference type="AlphaFoldDB" id="A0A1G2APY8"/>
<keyword evidence="7 10" id="KW-0694">RNA-binding</keyword>
<feature type="binding site" evidence="10">
    <location>
        <begin position="12"/>
        <end position="19"/>
    </location>
    <ligand>
        <name>ATP</name>
        <dbReference type="ChEBI" id="CHEBI:30616"/>
    </ligand>
</feature>
<name>A0A1G2APY8_9BACT</name>
<evidence type="ECO:0000259" key="12">
    <source>
        <dbReference type="Pfam" id="PF20259"/>
    </source>
</evidence>
<keyword evidence="6 10" id="KW-0067">ATP-binding</keyword>
<dbReference type="FunFam" id="2.40.30.10:FF:000023">
    <property type="entry name" value="tRNA-specific 2-thiouridylase MnmA"/>
    <property type="match status" value="1"/>
</dbReference>
<feature type="region of interest" description="Interaction with tRNA" evidence="10">
    <location>
        <begin position="159"/>
        <end position="161"/>
    </location>
</feature>
<dbReference type="Gene3D" id="2.30.30.280">
    <property type="entry name" value="Adenine nucleotide alpha hydrolases-like domains"/>
    <property type="match status" value="1"/>
</dbReference>
<evidence type="ECO:0000256" key="1">
    <source>
        <dbReference type="ARBA" id="ARBA00022490"/>
    </source>
</evidence>
<feature type="site" description="Interaction with tRNA" evidence="10">
    <location>
        <position position="353"/>
    </location>
</feature>
<keyword evidence="2 10" id="KW-0820">tRNA-binding</keyword>
<dbReference type="InterPro" id="IPR004506">
    <property type="entry name" value="MnmA-like"/>
</dbReference>
<evidence type="ECO:0000256" key="6">
    <source>
        <dbReference type="ARBA" id="ARBA00022840"/>
    </source>
</evidence>
<evidence type="ECO:0000256" key="3">
    <source>
        <dbReference type="ARBA" id="ARBA00022679"/>
    </source>
</evidence>
<evidence type="ECO:0000313" key="13">
    <source>
        <dbReference type="EMBL" id="OGY78972.1"/>
    </source>
</evidence>
<accession>A0A1G2APY8</accession>
<dbReference type="GO" id="GO:0002143">
    <property type="term" value="P:tRNA wobble position uridine thiolation"/>
    <property type="evidence" value="ECO:0007669"/>
    <property type="project" value="TreeGrafter"/>
</dbReference>
<dbReference type="GO" id="GO:0103016">
    <property type="term" value="F:tRNA-uridine 2-sulfurtransferase activity"/>
    <property type="evidence" value="ECO:0007669"/>
    <property type="project" value="UniProtKB-EC"/>
</dbReference>
<feature type="binding site" evidence="10">
    <location>
        <position position="38"/>
    </location>
    <ligand>
        <name>ATP</name>
        <dbReference type="ChEBI" id="CHEBI:30616"/>
    </ligand>
</feature>
<dbReference type="EMBL" id="MHKB01000011">
    <property type="protein sequence ID" value="OGY78972.1"/>
    <property type="molecule type" value="Genomic_DNA"/>
</dbReference>
<evidence type="ECO:0000256" key="4">
    <source>
        <dbReference type="ARBA" id="ARBA00022694"/>
    </source>
</evidence>
<feature type="binding site" evidence="10">
    <location>
        <position position="137"/>
    </location>
    <ligand>
        <name>ATP</name>
        <dbReference type="ChEBI" id="CHEBI:30616"/>
    </ligand>
</feature>
<dbReference type="InterPro" id="IPR046885">
    <property type="entry name" value="MnmA-like_C"/>
</dbReference>
<feature type="domain" description="tRNA-specific 2-thiouridylase MnmA-like central" evidence="12">
    <location>
        <begin position="218"/>
        <end position="279"/>
    </location>
</feature>
<keyword evidence="3 10" id="KW-0808">Transferase</keyword>
<dbReference type="InterPro" id="IPR014729">
    <property type="entry name" value="Rossmann-like_a/b/a_fold"/>
</dbReference>
<evidence type="ECO:0000256" key="10">
    <source>
        <dbReference type="HAMAP-Rule" id="MF_00144"/>
    </source>
</evidence>
<dbReference type="SUPFAM" id="SSF52402">
    <property type="entry name" value="Adenine nucleotide alpha hydrolases-like"/>
    <property type="match status" value="1"/>
</dbReference>
<evidence type="ECO:0000256" key="7">
    <source>
        <dbReference type="ARBA" id="ARBA00022884"/>
    </source>
</evidence>
<dbReference type="InterPro" id="IPR046884">
    <property type="entry name" value="MnmA-like_central"/>
</dbReference>
<evidence type="ECO:0000256" key="9">
    <source>
        <dbReference type="ARBA" id="ARBA00051542"/>
    </source>
</evidence>
<dbReference type="EC" id="2.8.1.13" evidence="10"/>
<protein>
    <recommendedName>
        <fullName evidence="10">tRNA-specific 2-thiouridylase MnmA</fullName>
        <ecNumber evidence="10">2.8.1.13</ecNumber>
    </recommendedName>
</protein>
<dbReference type="CDD" id="cd01998">
    <property type="entry name" value="MnmA_TRMU-like"/>
    <property type="match status" value="1"/>
</dbReference>
<dbReference type="FunFam" id="2.30.30.280:FF:000001">
    <property type="entry name" value="tRNA-specific 2-thiouridylase MnmA"/>
    <property type="match status" value="1"/>
</dbReference>
<comment type="function">
    <text evidence="10">Catalyzes the 2-thiolation of uridine at the wobble position (U34) of tRNA, leading to the formation of s(2)U34.</text>
</comment>
<dbReference type="GO" id="GO:0005737">
    <property type="term" value="C:cytoplasm"/>
    <property type="evidence" value="ECO:0007669"/>
    <property type="project" value="UniProtKB-SubCell"/>
</dbReference>
<evidence type="ECO:0000313" key="14">
    <source>
        <dbReference type="Proteomes" id="UP000177165"/>
    </source>
</evidence>
<keyword evidence="1 10" id="KW-0963">Cytoplasm</keyword>
<dbReference type="PANTHER" id="PTHR11933">
    <property type="entry name" value="TRNA 5-METHYLAMINOMETHYL-2-THIOURIDYLATE -METHYLTRANSFERASE"/>
    <property type="match status" value="1"/>
</dbReference>
<evidence type="ECO:0000256" key="2">
    <source>
        <dbReference type="ARBA" id="ARBA00022555"/>
    </source>
</evidence>
<sequence>MKFGHKKKVIVAMSGGVDSSVAALLLQQQGYDVTGVFMKNWSGTSLGLTGVAARQWENQCPWERDAYDVRRVCQRLHIPYYTFNFEKEYKDAVLDYFFREYRAGRTPNPDIMCNKEIKFKVFLEKALSLGVDAIATGHYARCVVRESKFEVHIPHDRAKDQTYFLYTLTQAQLAHTLFPLADYTKSEVRALARQTNLPTHNKPDSQGICFVGEVDIRKFLETTIARTPGAIVSVDNEVIGVHQGLAFYTIGQREGLNIDRGGPWYVVDKRVDRNKLIVACGAHHKALFSHGLLATQAHWISLEPTQFPLHCLARIRYRQTLELATVQKSKESEEPSRLDVQFSTPQRAITPGQSIVFYDGDHMLGGAVIEQSLH</sequence>
<dbReference type="Gene3D" id="3.40.50.620">
    <property type="entry name" value="HUPs"/>
    <property type="match status" value="1"/>
</dbReference>
<keyword evidence="8" id="KW-1015">Disulfide bond</keyword>
<comment type="caution">
    <text evidence="13">The sequence shown here is derived from an EMBL/GenBank/DDBJ whole genome shotgun (WGS) entry which is preliminary data.</text>
</comment>
<dbReference type="STRING" id="1798540.A3B74_03725"/>
<feature type="region of interest" description="Interaction with target base in tRNA" evidence="10">
    <location>
        <begin position="108"/>
        <end position="110"/>
    </location>
</feature>
<dbReference type="HAMAP" id="MF_00144">
    <property type="entry name" value="tRNA_thiouridyl_MnmA"/>
    <property type="match status" value="1"/>
</dbReference>
<dbReference type="Pfam" id="PF03054">
    <property type="entry name" value="tRNA_Me_trans"/>
    <property type="match status" value="1"/>
</dbReference>
<dbReference type="NCBIfam" id="NF001138">
    <property type="entry name" value="PRK00143.1"/>
    <property type="match status" value="1"/>
</dbReference>
<comment type="subcellular location">
    <subcellularLocation>
        <location evidence="10">Cytoplasm</location>
    </subcellularLocation>
</comment>
<dbReference type="GO" id="GO:0005524">
    <property type="term" value="F:ATP binding"/>
    <property type="evidence" value="ECO:0007669"/>
    <property type="project" value="UniProtKB-KW"/>
</dbReference>
<dbReference type="Pfam" id="PF20259">
    <property type="entry name" value="tRNA_Me_trans_M"/>
    <property type="match status" value="1"/>
</dbReference>
<proteinExistence type="inferred from homology"/>
<comment type="caution">
    <text evidence="10">Lacks conserved residue(s) required for the propagation of feature annotation.</text>
</comment>
<evidence type="ECO:0000259" key="11">
    <source>
        <dbReference type="Pfam" id="PF20258"/>
    </source>
</evidence>
<dbReference type="NCBIfam" id="TIGR00420">
    <property type="entry name" value="trmU"/>
    <property type="match status" value="1"/>
</dbReference>
<gene>
    <name evidence="10" type="primary">mnmA</name>
    <name evidence="13" type="ORF">A3B74_03725</name>
</gene>
<dbReference type="Proteomes" id="UP000177165">
    <property type="component" value="Unassembled WGS sequence"/>
</dbReference>
<keyword evidence="5 10" id="KW-0547">Nucleotide-binding</keyword>
<feature type="active site" description="Cysteine persulfide intermediate" evidence="10">
    <location>
        <position position="209"/>
    </location>
</feature>
<dbReference type="InterPro" id="IPR023382">
    <property type="entry name" value="MnmA-like_central_sf"/>
</dbReference>
<dbReference type="Pfam" id="PF20258">
    <property type="entry name" value="tRNA_Me_trans_C"/>
    <property type="match status" value="1"/>
</dbReference>
<comment type="catalytic activity">
    <reaction evidence="9 10">
        <text>S-sulfanyl-L-cysteinyl-[protein] + uridine(34) in tRNA + AH2 + ATP = 2-thiouridine(34) in tRNA + L-cysteinyl-[protein] + A + AMP + diphosphate + H(+)</text>
        <dbReference type="Rhea" id="RHEA:47032"/>
        <dbReference type="Rhea" id="RHEA-COMP:10131"/>
        <dbReference type="Rhea" id="RHEA-COMP:11726"/>
        <dbReference type="Rhea" id="RHEA-COMP:11727"/>
        <dbReference type="Rhea" id="RHEA-COMP:11728"/>
        <dbReference type="ChEBI" id="CHEBI:13193"/>
        <dbReference type="ChEBI" id="CHEBI:15378"/>
        <dbReference type="ChEBI" id="CHEBI:17499"/>
        <dbReference type="ChEBI" id="CHEBI:29950"/>
        <dbReference type="ChEBI" id="CHEBI:30616"/>
        <dbReference type="ChEBI" id="CHEBI:33019"/>
        <dbReference type="ChEBI" id="CHEBI:61963"/>
        <dbReference type="ChEBI" id="CHEBI:65315"/>
        <dbReference type="ChEBI" id="CHEBI:87170"/>
        <dbReference type="ChEBI" id="CHEBI:456215"/>
        <dbReference type="EC" id="2.8.1.13"/>
    </reaction>
</comment>
<dbReference type="Gene3D" id="2.40.30.10">
    <property type="entry name" value="Translation factors"/>
    <property type="match status" value="1"/>
</dbReference>